<evidence type="ECO:0000313" key="2">
    <source>
        <dbReference type="Proteomes" id="UP001162164"/>
    </source>
</evidence>
<keyword evidence="2" id="KW-1185">Reference proteome</keyword>
<name>A0ABQ9IX22_9CUCU</name>
<dbReference type="Proteomes" id="UP001162164">
    <property type="component" value="Unassembled WGS sequence"/>
</dbReference>
<accession>A0ABQ9IX22</accession>
<proteinExistence type="predicted"/>
<gene>
    <name evidence="1" type="ORF">NQ317_000802</name>
</gene>
<dbReference type="EMBL" id="JAPWTJ010002091">
    <property type="protein sequence ID" value="KAJ8967978.1"/>
    <property type="molecule type" value="Genomic_DNA"/>
</dbReference>
<organism evidence="1 2">
    <name type="scientific">Molorchus minor</name>
    <dbReference type="NCBI Taxonomy" id="1323400"/>
    <lineage>
        <taxon>Eukaryota</taxon>
        <taxon>Metazoa</taxon>
        <taxon>Ecdysozoa</taxon>
        <taxon>Arthropoda</taxon>
        <taxon>Hexapoda</taxon>
        <taxon>Insecta</taxon>
        <taxon>Pterygota</taxon>
        <taxon>Neoptera</taxon>
        <taxon>Endopterygota</taxon>
        <taxon>Coleoptera</taxon>
        <taxon>Polyphaga</taxon>
        <taxon>Cucujiformia</taxon>
        <taxon>Chrysomeloidea</taxon>
        <taxon>Cerambycidae</taxon>
        <taxon>Lamiinae</taxon>
        <taxon>Monochamini</taxon>
        <taxon>Molorchus</taxon>
    </lineage>
</organism>
<evidence type="ECO:0000313" key="1">
    <source>
        <dbReference type="EMBL" id="KAJ8967978.1"/>
    </source>
</evidence>
<sequence length="65" mass="7632">MSVAVKKMNDDQWNDTRNTVGSVNKLINDNFLPENQPENCLLQEFKLNLYGRATMYFPNQLYQCD</sequence>
<reference evidence="1" key="1">
    <citation type="journal article" date="2023" name="Insect Mol. Biol.">
        <title>Genome sequencing provides insights into the evolution of gene families encoding plant cell wall-degrading enzymes in longhorned beetles.</title>
        <authorList>
            <person name="Shin N.R."/>
            <person name="Okamura Y."/>
            <person name="Kirsch R."/>
            <person name="Pauchet Y."/>
        </authorList>
    </citation>
    <scope>NUCLEOTIDE SEQUENCE</scope>
    <source>
        <strain evidence="1">MMC_N1</strain>
    </source>
</reference>
<comment type="caution">
    <text evidence="1">The sequence shown here is derived from an EMBL/GenBank/DDBJ whole genome shotgun (WGS) entry which is preliminary data.</text>
</comment>
<protein>
    <submittedName>
        <fullName evidence="1">Uncharacterized protein</fullName>
    </submittedName>
</protein>